<reference evidence="1" key="1">
    <citation type="submission" date="2018-05" db="EMBL/GenBank/DDBJ databases">
        <authorList>
            <person name="Lanie J.A."/>
            <person name="Ng W.-L."/>
            <person name="Kazmierczak K.M."/>
            <person name="Andrzejewski T.M."/>
            <person name="Davidsen T.M."/>
            <person name="Wayne K.J."/>
            <person name="Tettelin H."/>
            <person name="Glass J.I."/>
            <person name="Rusch D."/>
            <person name="Podicherti R."/>
            <person name="Tsui H.-C.T."/>
            <person name="Winkler M.E."/>
        </authorList>
    </citation>
    <scope>NUCLEOTIDE SEQUENCE</scope>
</reference>
<protein>
    <submittedName>
        <fullName evidence="1">Uncharacterized protein</fullName>
    </submittedName>
</protein>
<name>A0A382LYG5_9ZZZZ</name>
<organism evidence="1">
    <name type="scientific">marine metagenome</name>
    <dbReference type="NCBI Taxonomy" id="408172"/>
    <lineage>
        <taxon>unclassified sequences</taxon>
        <taxon>metagenomes</taxon>
        <taxon>ecological metagenomes</taxon>
    </lineage>
</organism>
<dbReference type="EMBL" id="UINC01090130">
    <property type="protein sequence ID" value="SVC41794.1"/>
    <property type="molecule type" value="Genomic_DNA"/>
</dbReference>
<sequence length="25" mass="2801">MGDTLRFGMNRVDSGRAQTADKKVF</sequence>
<dbReference type="AlphaFoldDB" id="A0A382LYG5"/>
<accession>A0A382LYG5</accession>
<gene>
    <name evidence="1" type="ORF">METZ01_LOCUS294648</name>
</gene>
<evidence type="ECO:0000313" key="1">
    <source>
        <dbReference type="EMBL" id="SVC41794.1"/>
    </source>
</evidence>
<proteinExistence type="predicted"/>